<sequence length="177" mass="18746">MTWGLLAAWLVHDAEELVTMPRWLARARPRLEQRLPGIPDRIWRHLAPDQTHTAVAIGFMGCLIAAAAYDGDRTDGRSPLFQVVLAGFGAHAVPHLGSAVLTGGYTPGLVTAPTVVVPYALWASRRLNRAGVEQAKVPAAAYALLPVTIGAAHLGARAVAALRTRLQQRPVAAGVGS</sequence>
<dbReference type="Proteomes" id="UP000199614">
    <property type="component" value="Unassembled WGS sequence"/>
</dbReference>
<dbReference type="STRING" id="260086.SAMN05216207_1016117"/>
<dbReference type="AlphaFoldDB" id="A0A1I5A0G7"/>
<protein>
    <recommendedName>
        <fullName evidence="3">HXXEE domain-containing protein</fullName>
    </recommendedName>
</protein>
<dbReference type="InterPro" id="IPR025671">
    <property type="entry name" value="HXXEE"/>
</dbReference>
<organism evidence="1 2">
    <name type="scientific">Pseudonocardia ammonioxydans</name>
    <dbReference type="NCBI Taxonomy" id="260086"/>
    <lineage>
        <taxon>Bacteria</taxon>
        <taxon>Bacillati</taxon>
        <taxon>Actinomycetota</taxon>
        <taxon>Actinomycetes</taxon>
        <taxon>Pseudonocardiales</taxon>
        <taxon>Pseudonocardiaceae</taxon>
        <taxon>Pseudonocardia</taxon>
    </lineage>
</organism>
<accession>A0A1I5A0G7</accession>
<keyword evidence="2" id="KW-1185">Reference proteome</keyword>
<proteinExistence type="predicted"/>
<evidence type="ECO:0008006" key="3">
    <source>
        <dbReference type="Google" id="ProtNLM"/>
    </source>
</evidence>
<evidence type="ECO:0000313" key="1">
    <source>
        <dbReference type="EMBL" id="SFN55906.1"/>
    </source>
</evidence>
<dbReference type="EMBL" id="FOUY01000016">
    <property type="protein sequence ID" value="SFN55906.1"/>
    <property type="molecule type" value="Genomic_DNA"/>
</dbReference>
<evidence type="ECO:0000313" key="2">
    <source>
        <dbReference type="Proteomes" id="UP000199614"/>
    </source>
</evidence>
<dbReference type="Pfam" id="PF13787">
    <property type="entry name" value="HXXEE"/>
    <property type="match status" value="1"/>
</dbReference>
<dbReference type="OrthoDB" id="4808449at2"/>
<reference evidence="1 2" key="1">
    <citation type="submission" date="2016-10" db="EMBL/GenBank/DDBJ databases">
        <authorList>
            <person name="de Groot N.N."/>
        </authorList>
    </citation>
    <scope>NUCLEOTIDE SEQUENCE [LARGE SCALE GENOMIC DNA]</scope>
    <source>
        <strain evidence="1 2">CGMCC 4.1877</strain>
    </source>
</reference>
<gene>
    <name evidence="1" type="ORF">SAMN05216207_1016117</name>
</gene>
<name>A0A1I5A0G7_PSUAM</name>